<dbReference type="InterPro" id="IPR036291">
    <property type="entry name" value="NAD(P)-bd_dom_sf"/>
</dbReference>
<dbReference type="Gene3D" id="3.40.50.720">
    <property type="entry name" value="NAD(P)-binding Rossmann-like Domain"/>
    <property type="match status" value="1"/>
</dbReference>
<dbReference type="Proteomes" id="UP000199727">
    <property type="component" value="Unassembled WGS sequence"/>
</dbReference>
<accession>A0A854QIS2</accession>
<dbReference type="InterPro" id="IPR016040">
    <property type="entry name" value="NAD(P)-bd_dom"/>
</dbReference>
<protein>
    <submittedName>
        <fullName evidence="3">NADH dehydrogenase</fullName>
    </submittedName>
</protein>
<dbReference type="EMBL" id="AMKT01000006">
    <property type="protein sequence ID" value="OXG30162.1"/>
    <property type="molecule type" value="Genomic_DNA"/>
</dbReference>
<dbReference type="OrthoDB" id="275457at2759"/>
<dbReference type="PANTHER" id="PTHR12126">
    <property type="entry name" value="NADH-UBIQUINONE OXIDOREDUCTASE 39 KDA SUBUNIT-RELATED"/>
    <property type="match status" value="1"/>
</dbReference>
<dbReference type="SUPFAM" id="SSF51735">
    <property type="entry name" value="NAD(P)-binding Rossmann-fold domains"/>
    <property type="match status" value="1"/>
</dbReference>
<organism evidence="3 4">
    <name type="scientific">Cryptococcus neoformans Tu259-1</name>
    <dbReference type="NCBI Taxonomy" id="1230072"/>
    <lineage>
        <taxon>Eukaryota</taxon>
        <taxon>Fungi</taxon>
        <taxon>Dikarya</taxon>
        <taxon>Basidiomycota</taxon>
        <taxon>Agaricomycotina</taxon>
        <taxon>Tremellomycetes</taxon>
        <taxon>Tremellales</taxon>
        <taxon>Cryptococcaceae</taxon>
        <taxon>Cryptococcus</taxon>
        <taxon>Cryptococcus neoformans species complex</taxon>
    </lineage>
</organism>
<comment type="caution">
    <text evidence="3">The sequence shown here is derived from an EMBL/GenBank/DDBJ whole genome shotgun (WGS) entry which is preliminary data.</text>
</comment>
<dbReference type="PANTHER" id="PTHR12126:SF11">
    <property type="entry name" value="NADH DEHYDROGENASE [UBIQUINONE] 1 ALPHA SUBCOMPLEX SUBUNIT 9, MITOCHONDRIAL"/>
    <property type="match status" value="1"/>
</dbReference>
<dbReference type="CDD" id="cd05271">
    <property type="entry name" value="NDUFA9_like_SDR_a"/>
    <property type="match status" value="1"/>
</dbReference>
<name>A0A854QIS2_CRYNE</name>
<feature type="region of interest" description="Disordered" evidence="1">
    <location>
        <begin position="351"/>
        <end position="375"/>
    </location>
</feature>
<evidence type="ECO:0000313" key="3">
    <source>
        <dbReference type="EMBL" id="OXG30162.1"/>
    </source>
</evidence>
<evidence type="ECO:0000256" key="1">
    <source>
        <dbReference type="SAM" id="MobiDB-lite"/>
    </source>
</evidence>
<dbReference type="GO" id="GO:0044877">
    <property type="term" value="F:protein-containing complex binding"/>
    <property type="evidence" value="ECO:0007669"/>
    <property type="project" value="TreeGrafter"/>
</dbReference>
<reference evidence="3 4" key="1">
    <citation type="submission" date="2017-06" db="EMBL/GenBank/DDBJ databases">
        <title>Global population genomics of the pathogenic fungus Cryptococcus neoformans var. grubii.</title>
        <authorList>
            <person name="Cuomo C."/>
            <person name="Litvintseva A."/>
            <person name="Chen Y."/>
            <person name="Young S."/>
            <person name="Zeng Q."/>
            <person name="Chapman S."/>
            <person name="Gujja S."/>
            <person name="Saif S."/>
            <person name="Birren B."/>
        </authorList>
    </citation>
    <scope>NUCLEOTIDE SEQUENCE [LARGE SCALE GENOMIC DNA]</scope>
    <source>
        <strain evidence="3 4">Tu259-1</strain>
    </source>
</reference>
<dbReference type="GO" id="GO:0005739">
    <property type="term" value="C:mitochondrion"/>
    <property type="evidence" value="ECO:0007669"/>
    <property type="project" value="TreeGrafter"/>
</dbReference>
<dbReference type="AlphaFoldDB" id="A0A854QIS2"/>
<dbReference type="InterPro" id="IPR051207">
    <property type="entry name" value="ComplexI_NDUFA9_subunit"/>
</dbReference>
<sequence length="375" mass="40613">MITRRLASTVSVPPGNKSPRKIVLVGAGFLGSYVAKALIADPRNRIQIVSRHPQSLHSKLSTLGAQILPPASVDITSSSSVQELRKAFEGASAVVSLAGLLVGSDKQMKALQEDGARRVGEAASEEGVGRVVDISAIGANPQGVTAYWRTKAKGEDAIREYHPTATVIRPSLLFGPGDSFFSRFATLAKYLPFLPVFGGGITRFQPVYVGDVARAVEICCRDDPIVVSQVAGRIIEAGGPDIFTYREMMELVLRYTNLEGRRAIISLPYWLGSVQGFFLEKLPETMFTVTRDQVKQLRNDNIVSPHPPMFAQNFEDLLKAFPSSAPSSAPPGDAGLKSVYDILPTYLGVGKREEGKRTHGRKSASLDEVKSMGKR</sequence>
<feature type="domain" description="NAD(P)-binding" evidence="2">
    <location>
        <begin position="27"/>
        <end position="173"/>
    </location>
</feature>
<gene>
    <name evidence="3" type="ORF">C361_00256</name>
</gene>
<dbReference type="FunFam" id="3.40.50.720:FF:001097">
    <property type="entry name" value="NADH dehydrogenase"/>
    <property type="match status" value="1"/>
</dbReference>
<evidence type="ECO:0000259" key="2">
    <source>
        <dbReference type="Pfam" id="PF13460"/>
    </source>
</evidence>
<feature type="compositionally biased region" description="Basic and acidic residues" evidence="1">
    <location>
        <begin position="364"/>
        <end position="375"/>
    </location>
</feature>
<evidence type="ECO:0000313" key="4">
    <source>
        <dbReference type="Proteomes" id="UP000199727"/>
    </source>
</evidence>
<proteinExistence type="predicted"/>
<dbReference type="Pfam" id="PF13460">
    <property type="entry name" value="NAD_binding_10"/>
    <property type="match status" value="1"/>
</dbReference>